<dbReference type="AlphaFoldDB" id="A0A0A8XYM9"/>
<name>A0A0A8XYM9_ARUDO</name>
<dbReference type="EMBL" id="GBRH01280130">
    <property type="protein sequence ID" value="JAD17765.1"/>
    <property type="molecule type" value="Transcribed_RNA"/>
</dbReference>
<accession>A0A0A8XYM9</accession>
<organism evidence="1">
    <name type="scientific">Arundo donax</name>
    <name type="common">Giant reed</name>
    <name type="synonym">Donax arundinaceus</name>
    <dbReference type="NCBI Taxonomy" id="35708"/>
    <lineage>
        <taxon>Eukaryota</taxon>
        <taxon>Viridiplantae</taxon>
        <taxon>Streptophyta</taxon>
        <taxon>Embryophyta</taxon>
        <taxon>Tracheophyta</taxon>
        <taxon>Spermatophyta</taxon>
        <taxon>Magnoliopsida</taxon>
        <taxon>Liliopsida</taxon>
        <taxon>Poales</taxon>
        <taxon>Poaceae</taxon>
        <taxon>PACMAD clade</taxon>
        <taxon>Arundinoideae</taxon>
        <taxon>Arundineae</taxon>
        <taxon>Arundo</taxon>
    </lineage>
</organism>
<reference evidence="1" key="1">
    <citation type="submission" date="2014-09" db="EMBL/GenBank/DDBJ databases">
        <authorList>
            <person name="Magalhaes I.L.F."/>
            <person name="Oliveira U."/>
            <person name="Santos F.R."/>
            <person name="Vidigal T.H.D.A."/>
            <person name="Brescovit A.D."/>
            <person name="Santos A.J."/>
        </authorList>
    </citation>
    <scope>NUCLEOTIDE SEQUENCE</scope>
    <source>
        <tissue evidence="1">Shoot tissue taken approximately 20 cm above the soil surface</tissue>
    </source>
</reference>
<proteinExistence type="predicted"/>
<evidence type="ECO:0000313" key="1">
    <source>
        <dbReference type="EMBL" id="JAD17765.1"/>
    </source>
</evidence>
<reference evidence="1" key="2">
    <citation type="journal article" date="2015" name="Data Brief">
        <title>Shoot transcriptome of the giant reed, Arundo donax.</title>
        <authorList>
            <person name="Barrero R.A."/>
            <person name="Guerrero F.D."/>
            <person name="Moolhuijzen P."/>
            <person name="Goolsby J.A."/>
            <person name="Tidwell J."/>
            <person name="Bellgard S.E."/>
            <person name="Bellgard M.I."/>
        </authorList>
    </citation>
    <scope>NUCLEOTIDE SEQUENCE</scope>
    <source>
        <tissue evidence="1">Shoot tissue taken approximately 20 cm above the soil surface</tissue>
    </source>
</reference>
<sequence>MEKKLTQRENKQEQVHDKLGFFCFSFCWLSC</sequence>
<protein>
    <submittedName>
        <fullName evidence="1">Uncharacterized protein</fullName>
    </submittedName>
</protein>